<dbReference type="Pfam" id="PF02065">
    <property type="entry name" value="Melibiase"/>
    <property type="match status" value="1"/>
</dbReference>
<dbReference type="EMBL" id="NOKA02000025">
    <property type="protein sequence ID" value="RDY30948.1"/>
    <property type="molecule type" value="Genomic_DNA"/>
</dbReference>
<evidence type="ECO:0000313" key="2">
    <source>
        <dbReference type="Proteomes" id="UP000216411"/>
    </source>
</evidence>
<dbReference type="RefSeq" id="WP_147297441.1">
    <property type="nucleotide sequence ID" value="NZ_NOKA02000025.1"/>
</dbReference>
<proteinExistence type="predicted"/>
<dbReference type="OrthoDB" id="9758822at2"/>
<organism evidence="1 2">
    <name type="scientific">Lachnotalea glycerini</name>
    <dbReference type="NCBI Taxonomy" id="1763509"/>
    <lineage>
        <taxon>Bacteria</taxon>
        <taxon>Bacillati</taxon>
        <taxon>Bacillota</taxon>
        <taxon>Clostridia</taxon>
        <taxon>Lachnospirales</taxon>
        <taxon>Lachnospiraceae</taxon>
        <taxon>Lachnotalea</taxon>
    </lineage>
</organism>
<dbReference type="PRINTS" id="PR00743">
    <property type="entry name" value="GLHYDRLASE36"/>
</dbReference>
<keyword evidence="2" id="KW-1185">Reference proteome</keyword>
<gene>
    <name evidence="1" type="ORF">CG710_012340</name>
</gene>
<feature type="non-terminal residue" evidence="1">
    <location>
        <position position="1"/>
    </location>
</feature>
<dbReference type="Gene3D" id="3.20.20.70">
    <property type="entry name" value="Aldolase class I"/>
    <property type="match status" value="1"/>
</dbReference>
<name>A0A371JE39_9FIRM</name>
<dbReference type="SUPFAM" id="SSF51445">
    <property type="entry name" value="(Trans)glycosidases"/>
    <property type="match status" value="1"/>
</dbReference>
<sequence>IKGKGFEYFVIDCGWYKEAGVPWDISMGDYVVSKDLFPHGMDKTVEAIRNAGMLPGIWFEIETVGSASKAYQNDEHLLKRDNKTLTTTMRRFWDMRDPWVEKYLTEKVIKMLQKYNFSYLKIDYNDTIGLGCDGAESMGEGLRQNMMASYEFINKVKKEIPGILLENCASGGHRLDPLMMSICSMASFSDAHECEEIPIIAANLHRAILPRQSQIWAVIRKDDSLKRIAYSIANTFLGRMCLSGDIMELEEEQWNVIDRGIAFYKKIAPIIRDGYTYRFGPEILSYRHPIGWQGILRSGEYGDAFALFHVFDGDLENKYTINIPTEFEYEVEEVYSDGAVEIELQANKLSYKPTENRKAVAVYLKRNDCFV</sequence>
<dbReference type="GO" id="GO:0016052">
    <property type="term" value="P:carbohydrate catabolic process"/>
    <property type="evidence" value="ECO:0007669"/>
    <property type="project" value="InterPro"/>
</dbReference>
<dbReference type="InterPro" id="IPR002252">
    <property type="entry name" value="Glyco_hydro_36"/>
</dbReference>
<dbReference type="GO" id="GO:0004557">
    <property type="term" value="F:alpha-galactosidase activity"/>
    <property type="evidence" value="ECO:0007669"/>
    <property type="project" value="InterPro"/>
</dbReference>
<dbReference type="AlphaFoldDB" id="A0A371JE39"/>
<accession>A0A371JE39</accession>
<dbReference type="Proteomes" id="UP000216411">
    <property type="component" value="Unassembled WGS sequence"/>
</dbReference>
<dbReference type="InterPro" id="IPR013785">
    <property type="entry name" value="Aldolase_TIM"/>
</dbReference>
<comment type="caution">
    <text evidence="1">The sequence shown here is derived from an EMBL/GenBank/DDBJ whole genome shotgun (WGS) entry which is preliminary data.</text>
</comment>
<reference evidence="1 2" key="1">
    <citation type="journal article" date="2017" name="Genome Announc.">
        <title>Draft Genome Sequence of a Sporulating and Motile Strain of Lachnotalea glycerini Isolated from Water in Quebec City, Canada.</title>
        <authorList>
            <person name="Maheux A.F."/>
            <person name="Boudreau D.K."/>
            <person name="Berube E."/>
            <person name="Boissinot M."/>
            <person name="Raymond F."/>
            <person name="Brodeur S."/>
            <person name="Corbeil J."/>
            <person name="Isabel S."/>
            <person name="Omar R.F."/>
            <person name="Bergeron M.G."/>
        </authorList>
    </citation>
    <scope>NUCLEOTIDE SEQUENCE [LARGE SCALE GENOMIC DNA]</scope>
    <source>
        <strain evidence="1 2">CCRI-19302</strain>
    </source>
</reference>
<protein>
    <submittedName>
        <fullName evidence="1">Alpha-galactosidase</fullName>
    </submittedName>
</protein>
<evidence type="ECO:0000313" key="1">
    <source>
        <dbReference type="EMBL" id="RDY30948.1"/>
    </source>
</evidence>
<dbReference type="CDD" id="cd14791">
    <property type="entry name" value="GH36"/>
    <property type="match status" value="1"/>
</dbReference>
<dbReference type="InterPro" id="IPR017853">
    <property type="entry name" value="GH"/>
</dbReference>